<organism evidence="2">
    <name type="scientific">marine metagenome</name>
    <dbReference type="NCBI Taxonomy" id="408172"/>
    <lineage>
        <taxon>unclassified sequences</taxon>
        <taxon>metagenomes</taxon>
        <taxon>ecological metagenomes</taxon>
    </lineage>
</organism>
<proteinExistence type="predicted"/>
<feature type="compositionally biased region" description="Polar residues" evidence="1">
    <location>
        <begin position="24"/>
        <end position="35"/>
    </location>
</feature>
<dbReference type="EMBL" id="UINC01042082">
    <property type="protein sequence ID" value="SVB44236.1"/>
    <property type="molecule type" value="Genomic_DNA"/>
</dbReference>
<gene>
    <name evidence="2" type="ORF">METZ01_LOCUS197090</name>
</gene>
<feature type="non-terminal residue" evidence="2">
    <location>
        <position position="86"/>
    </location>
</feature>
<sequence>MTGGMIMKKFNPALDVDGEPFRGNPNSDPATNHSFTDFIQDGRDTYMLCTAVSLPGKRIATTEATHNHHMAKKPYSMATDEVSMTF</sequence>
<reference evidence="2" key="1">
    <citation type="submission" date="2018-05" db="EMBL/GenBank/DDBJ databases">
        <authorList>
            <person name="Lanie J.A."/>
            <person name="Ng W.-L."/>
            <person name="Kazmierczak K.M."/>
            <person name="Andrzejewski T.M."/>
            <person name="Davidsen T.M."/>
            <person name="Wayne K.J."/>
            <person name="Tettelin H."/>
            <person name="Glass J.I."/>
            <person name="Rusch D."/>
            <person name="Podicherti R."/>
            <person name="Tsui H.-C.T."/>
            <person name="Winkler M.E."/>
        </authorList>
    </citation>
    <scope>NUCLEOTIDE SEQUENCE</scope>
</reference>
<accession>A0A382E0F3</accession>
<evidence type="ECO:0000313" key="2">
    <source>
        <dbReference type="EMBL" id="SVB44236.1"/>
    </source>
</evidence>
<dbReference type="AlphaFoldDB" id="A0A382E0F3"/>
<feature type="region of interest" description="Disordered" evidence="1">
    <location>
        <begin position="15"/>
        <end position="35"/>
    </location>
</feature>
<evidence type="ECO:0000256" key="1">
    <source>
        <dbReference type="SAM" id="MobiDB-lite"/>
    </source>
</evidence>
<protein>
    <submittedName>
        <fullName evidence="2">Uncharacterized protein</fullName>
    </submittedName>
</protein>
<name>A0A382E0F3_9ZZZZ</name>